<gene>
    <name evidence="2" type="ORF">O2N63_11445</name>
</gene>
<feature type="region of interest" description="Disordered" evidence="1">
    <location>
        <begin position="1"/>
        <end position="32"/>
    </location>
</feature>
<keyword evidence="3" id="KW-1185">Reference proteome</keyword>
<comment type="caution">
    <text evidence="2">The sequence shown here is derived from an EMBL/GenBank/DDBJ whole genome shotgun (WGS) entry which is preliminary data.</text>
</comment>
<protein>
    <submittedName>
        <fullName evidence="2">Uncharacterized protein</fullName>
    </submittedName>
</protein>
<dbReference type="EMBL" id="JAQIIO010000005">
    <property type="protein sequence ID" value="MDA5094698.1"/>
    <property type="molecule type" value="Genomic_DNA"/>
</dbReference>
<name>A0ABT4W4M3_9RHOB</name>
<dbReference type="RefSeq" id="WP_271054403.1">
    <property type="nucleotide sequence ID" value="NZ_JAQIIO010000005.1"/>
</dbReference>
<accession>A0ABT4W4M3</accession>
<proteinExistence type="predicted"/>
<evidence type="ECO:0000313" key="3">
    <source>
        <dbReference type="Proteomes" id="UP001528040"/>
    </source>
</evidence>
<evidence type="ECO:0000256" key="1">
    <source>
        <dbReference type="SAM" id="MobiDB-lite"/>
    </source>
</evidence>
<dbReference type="Proteomes" id="UP001528040">
    <property type="component" value="Unassembled WGS sequence"/>
</dbReference>
<organism evidence="2 3">
    <name type="scientific">Aliiroseovarius salicola</name>
    <dbReference type="NCBI Taxonomy" id="3009082"/>
    <lineage>
        <taxon>Bacteria</taxon>
        <taxon>Pseudomonadati</taxon>
        <taxon>Pseudomonadota</taxon>
        <taxon>Alphaproteobacteria</taxon>
        <taxon>Rhodobacterales</taxon>
        <taxon>Paracoccaceae</taxon>
        <taxon>Aliiroseovarius</taxon>
    </lineage>
</organism>
<feature type="compositionally biased region" description="Basic and acidic residues" evidence="1">
    <location>
        <begin position="1"/>
        <end position="15"/>
    </location>
</feature>
<sequence length="51" mass="5952">MSDPMVTRDEMEKMFGDVLKPGKAGKPMSEEERIQRVRAERLRVALYPKED</sequence>
<reference evidence="2 3" key="1">
    <citation type="submission" date="2023-01" db="EMBL/GenBank/DDBJ databases">
        <authorList>
            <person name="Yoon J.-W."/>
        </authorList>
    </citation>
    <scope>NUCLEOTIDE SEQUENCE [LARGE SCALE GENOMIC DNA]</scope>
    <source>
        <strain evidence="2 3">KMU-50</strain>
    </source>
</reference>
<evidence type="ECO:0000313" key="2">
    <source>
        <dbReference type="EMBL" id="MDA5094698.1"/>
    </source>
</evidence>